<evidence type="ECO:0000313" key="1">
    <source>
        <dbReference type="EMBL" id="KAF8702985.1"/>
    </source>
</evidence>
<comment type="caution">
    <text evidence="1">The sequence shown here is derived from an EMBL/GenBank/DDBJ whole genome shotgun (WGS) entry which is preliminary data.</text>
</comment>
<dbReference type="EMBL" id="JACEFO010001781">
    <property type="protein sequence ID" value="KAF8702985.1"/>
    <property type="molecule type" value="Genomic_DNA"/>
</dbReference>
<proteinExistence type="predicted"/>
<organism evidence="1 2">
    <name type="scientific">Digitaria exilis</name>
    <dbReference type="NCBI Taxonomy" id="1010633"/>
    <lineage>
        <taxon>Eukaryota</taxon>
        <taxon>Viridiplantae</taxon>
        <taxon>Streptophyta</taxon>
        <taxon>Embryophyta</taxon>
        <taxon>Tracheophyta</taxon>
        <taxon>Spermatophyta</taxon>
        <taxon>Magnoliopsida</taxon>
        <taxon>Liliopsida</taxon>
        <taxon>Poales</taxon>
        <taxon>Poaceae</taxon>
        <taxon>PACMAD clade</taxon>
        <taxon>Panicoideae</taxon>
        <taxon>Panicodae</taxon>
        <taxon>Paniceae</taxon>
        <taxon>Anthephorinae</taxon>
        <taxon>Digitaria</taxon>
    </lineage>
</organism>
<name>A0A835EPB7_9POAL</name>
<dbReference type="PANTHER" id="PTHR33994">
    <property type="entry name" value="OS04G0515000 PROTEIN"/>
    <property type="match status" value="1"/>
</dbReference>
<dbReference type="AlphaFoldDB" id="A0A835EPB7"/>
<dbReference type="Proteomes" id="UP000636709">
    <property type="component" value="Unassembled WGS sequence"/>
</dbReference>
<dbReference type="PANTHER" id="PTHR33994:SF19">
    <property type="entry name" value="LATE EMBRYOGENESIS ABUNDANT PROTEIN LEA-2 SUBGROUP DOMAIN-CONTAINING PROTEIN"/>
    <property type="match status" value="1"/>
</dbReference>
<keyword evidence="2" id="KW-1185">Reference proteome</keyword>
<reference evidence="1" key="1">
    <citation type="submission" date="2020-07" db="EMBL/GenBank/DDBJ databases">
        <title>Genome sequence and genetic diversity analysis of an under-domesticated orphan crop, white fonio (Digitaria exilis).</title>
        <authorList>
            <person name="Bennetzen J.L."/>
            <person name="Chen S."/>
            <person name="Ma X."/>
            <person name="Wang X."/>
            <person name="Yssel A.E.J."/>
            <person name="Chaluvadi S.R."/>
            <person name="Johnson M."/>
            <person name="Gangashetty P."/>
            <person name="Hamidou F."/>
            <person name="Sanogo M.D."/>
            <person name="Zwaenepoel A."/>
            <person name="Wallace J."/>
            <person name="Van De Peer Y."/>
            <person name="Van Deynze A."/>
        </authorList>
    </citation>
    <scope>NUCLEOTIDE SEQUENCE</scope>
    <source>
        <tissue evidence="1">Leaves</tissue>
    </source>
</reference>
<gene>
    <name evidence="1" type="ORF">HU200_032489</name>
</gene>
<accession>A0A835EPB7</accession>
<evidence type="ECO:0008006" key="3">
    <source>
        <dbReference type="Google" id="ProtNLM"/>
    </source>
</evidence>
<sequence length="179" mass="18551">MRQRLCDFCPYICTRSHEPNQVVLNRRRQHVRASSIRGGPPEYSAAIAGVAACSPPTSAAAILAVFNLTVHIKNPSGLSTACVWSDATAVVSYGGATIGAGVVPWLCAGKEEEREVAAPVWGVGAGADVTLPRALQSRGAVVDVAVRMPRGNVCLSYAQVLSCSVRVGGGPSLCTSACD</sequence>
<protein>
    <recommendedName>
        <fullName evidence="3">Late embryogenesis abundant protein LEA-2 subgroup domain-containing protein</fullName>
    </recommendedName>
</protein>
<evidence type="ECO:0000313" key="2">
    <source>
        <dbReference type="Proteomes" id="UP000636709"/>
    </source>
</evidence>